<protein>
    <submittedName>
        <fullName evidence="2">Uncharacterized protein</fullName>
    </submittedName>
</protein>
<comment type="caution">
    <text evidence="2">The sequence shown here is derived from an EMBL/GenBank/DDBJ whole genome shotgun (WGS) entry which is preliminary data.</text>
</comment>
<dbReference type="AlphaFoldDB" id="A0A1V5STQ7"/>
<accession>A0A1V5STQ7</accession>
<proteinExistence type="predicted"/>
<name>A0A1V5STQ7_9BACT</name>
<feature type="region of interest" description="Disordered" evidence="1">
    <location>
        <begin position="43"/>
        <end position="72"/>
    </location>
</feature>
<dbReference type="Proteomes" id="UP000485569">
    <property type="component" value="Unassembled WGS sequence"/>
</dbReference>
<dbReference type="EMBL" id="MWBQ01000085">
    <property type="protein sequence ID" value="OQA57897.1"/>
    <property type="molecule type" value="Genomic_DNA"/>
</dbReference>
<evidence type="ECO:0000256" key="1">
    <source>
        <dbReference type="SAM" id="MobiDB-lite"/>
    </source>
</evidence>
<evidence type="ECO:0000313" key="2">
    <source>
        <dbReference type="EMBL" id="OQA57897.1"/>
    </source>
</evidence>
<sequence length="85" mass="9855">MVGRRGNLIHPLRHSEECIMRRENLIFLFIFCIIFSGYRGKPKGTLPAAKAAPDEDENELTPHSDPLPQRGEEKINKRIKWFLLP</sequence>
<reference evidence="2" key="1">
    <citation type="submission" date="2017-02" db="EMBL/GenBank/DDBJ databases">
        <title>Delving into the versatile metabolic prowess of the omnipresent phylum Bacteroidetes.</title>
        <authorList>
            <person name="Nobu M.K."/>
            <person name="Mei R."/>
            <person name="Narihiro T."/>
            <person name="Kuroda K."/>
            <person name="Liu W.-T."/>
        </authorList>
    </citation>
    <scope>NUCLEOTIDE SEQUENCE</scope>
    <source>
        <strain evidence="2">ADurb.Bin276</strain>
    </source>
</reference>
<organism evidence="2">
    <name type="scientific">Candidatus Atribacter allofermentans</name>
    <dbReference type="NCBI Taxonomy" id="1852833"/>
    <lineage>
        <taxon>Bacteria</taxon>
        <taxon>Pseudomonadati</taxon>
        <taxon>Atribacterota</taxon>
        <taxon>Atribacteria</taxon>
        <taxon>Atribacterales</taxon>
        <taxon>Atribacteraceae</taxon>
        <taxon>Atribacter</taxon>
    </lineage>
</organism>
<gene>
    <name evidence="2" type="ORF">BWY41_01222</name>
</gene>